<accession>A0A0F9QZK3</accession>
<comment type="caution">
    <text evidence="2">The sequence shown here is derived from an EMBL/GenBank/DDBJ whole genome shotgun (WGS) entry which is preliminary data.</text>
</comment>
<dbReference type="EMBL" id="LAZR01004230">
    <property type="protein sequence ID" value="KKN10608.1"/>
    <property type="molecule type" value="Genomic_DNA"/>
</dbReference>
<sequence length="67" mass="7565">MDCGESRQEALRYHHPNKNPHPLSRKKGGGRIPTIQLTWPAFKEDVMELIVVCGTCHLISHGEETTL</sequence>
<organism evidence="2">
    <name type="scientific">marine sediment metagenome</name>
    <dbReference type="NCBI Taxonomy" id="412755"/>
    <lineage>
        <taxon>unclassified sequences</taxon>
        <taxon>metagenomes</taxon>
        <taxon>ecological metagenomes</taxon>
    </lineage>
</organism>
<feature type="compositionally biased region" description="Basic residues" evidence="1">
    <location>
        <begin position="13"/>
        <end position="29"/>
    </location>
</feature>
<proteinExistence type="predicted"/>
<feature type="compositionally biased region" description="Basic and acidic residues" evidence="1">
    <location>
        <begin position="1"/>
        <end position="12"/>
    </location>
</feature>
<gene>
    <name evidence="2" type="ORF">LCGC14_1034960</name>
</gene>
<feature type="region of interest" description="Disordered" evidence="1">
    <location>
        <begin position="1"/>
        <end position="30"/>
    </location>
</feature>
<evidence type="ECO:0000256" key="1">
    <source>
        <dbReference type="SAM" id="MobiDB-lite"/>
    </source>
</evidence>
<evidence type="ECO:0000313" key="2">
    <source>
        <dbReference type="EMBL" id="KKN10608.1"/>
    </source>
</evidence>
<reference evidence="2" key="1">
    <citation type="journal article" date="2015" name="Nature">
        <title>Complex archaea that bridge the gap between prokaryotes and eukaryotes.</title>
        <authorList>
            <person name="Spang A."/>
            <person name="Saw J.H."/>
            <person name="Jorgensen S.L."/>
            <person name="Zaremba-Niedzwiedzka K."/>
            <person name="Martijn J."/>
            <person name="Lind A.E."/>
            <person name="van Eijk R."/>
            <person name="Schleper C."/>
            <person name="Guy L."/>
            <person name="Ettema T.J."/>
        </authorList>
    </citation>
    <scope>NUCLEOTIDE SEQUENCE</scope>
</reference>
<name>A0A0F9QZK3_9ZZZZ</name>
<protein>
    <submittedName>
        <fullName evidence="2">Uncharacterized protein</fullName>
    </submittedName>
</protein>
<dbReference type="AlphaFoldDB" id="A0A0F9QZK3"/>